<reference evidence="3" key="1">
    <citation type="submission" date="2021-05" db="EMBL/GenBank/DDBJ databases">
        <title>Molecular characterization for Shewanella algae harboring chromosomal blaOXA-55-like strains isolated from clinical and environment sample.</title>
        <authorList>
            <person name="Ohama Y."/>
            <person name="Aoki K."/>
            <person name="Harada S."/>
            <person name="Moriya K."/>
            <person name="Ishii Y."/>
            <person name="Tateda K."/>
        </authorList>
    </citation>
    <scope>NUCLEOTIDE SEQUENCE</scope>
    <source>
        <strain evidence="3">JCM 11563</strain>
    </source>
</reference>
<comment type="similarity">
    <text evidence="1">Belongs to the glycosyl hydrolase 16 family.</text>
</comment>
<dbReference type="PROSITE" id="PS51762">
    <property type="entry name" value="GH16_2"/>
    <property type="match status" value="1"/>
</dbReference>
<dbReference type="PANTHER" id="PTHR10963:SF55">
    <property type="entry name" value="GLYCOSIDE HYDROLASE FAMILY 16 PROTEIN"/>
    <property type="match status" value="1"/>
</dbReference>
<evidence type="ECO:0000313" key="4">
    <source>
        <dbReference type="Proteomes" id="UP000887104"/>
    </source>
</evidence>
<evidence type="ECO:0000313" key="3">
    <source>
        <dbReference type="EMBL" id="GIU51459.1"/>
    </source>
</evidence>
<name>A0ABQ4PQS7_9GAMM</name>
<dbReference type="InterPro" id="IPR050546">
    <property type="entry name" value="Glycosyl_Hydrlase_16"/>
</dbReference>
<keyword evidence="4" id="KW-1185">Reference proteome</keyword>
<sequence length="326" mass="37236">MQYAKLGCYWLCIVFTAACENGLPIAPEAHQASTIATSWELVWQDEFNGIEIDKSKWSFEYNCYGGGNSEQQCYTDRNENAFVQQGLLHIVARLEDYAGPALKDDHADYSRADTSTVKPFTSARLRSVFKGDWLYGRFEVRAKFPKGQGTWGAVWMLPSDWVYGDWSSSGEIDIVEAINLGARSDRQGAVEGELETRIHGTLHYGQSWPDNVYSGRSYRLPSELSPADDFYRYAIEWEPNEIRWYVDGIHYATQTSDNWYSLYSSDDELRLAKGSAPFDQRFHLLLNLAVGGTWVENANNQDIDYSVFPQVFLIDYVRVYKNSSQS</sequence>
<proteinExistence type="inferred from homology"/>
<organism evidence="3 4">
    <name type="scientific">Shewanella sairae</name>
    <dbReference type="NCBI Taxonomy" id="190310"/>
    <lineage>
        <taxon>Bacteria</taxon>
        <taxon>Pseudomonadati</taxon>
        <taxon>Pseudomonadota</taxon>
        <taxon>Gammaproteobacteria</taxon>
        <taxon>Alteromonadales</taxon>
        <taxon>Shewanellaceae</taxon>
        <taxon>Shewanella</taxon>
    </lineage>
</organism>
<dbReference type="InterPro" id="IPR013320">
    <property type="entry name" value="ConA-like_dom_sf"/>
</dbReference>
<dbReference type="PANTHER" id="PTHR10963">
    <property type="entry name" value="GLYCOSYL HYDROLASE-RELATED"/>
    <property type="match status" value="1"/>
</dbReference>
<comment type="caution">
    <text evidence="3">The sequence shown here is derived from an EMBL/GenBank/DDBJ whole genome shotgun (WGS) entry which is preliminary data.</text>
</comment>
<evidence type="ECO:0000256" key="1">
    <source>
        <dbReference type="ARBA" id="ARBA00006865"/>
    </source>
</evidence>
<evidence type="ECO:0000259" key="2">
    <source>
        <dbReference type="PROSITE" id="PS51762"/>
    </source>
</evidence>
<protein>
    <submittedName>
        <fullName evidence="3">Beta-glucanase</fullName>
    </submittedName>
</protein>
<accession>A0ABQ4PQS7</accession>
<dbReference type="CDD" id="cd08023">
    <property type="entry name" value="GH16_laminarinase_like"/>
    <property type="match status" value="1"/>
</dbReference>
<dbReference type="Gene3D" id="2.60.120.200">
    <property type="match status" value="1"/>
</dbReference>
<dbReference type="SUPFAM" id="SSF49899">
    <property type="entry name" value="Concanavalin A-like lectins/glucanases"/>
    <property type="match status" value="1"/>
</dbReference>
<dbReference type="InterPro" id="IPR000757">
    <property type="entry name" value="Beta-glucanase-like"/>
</dbReference>
<dbReference type="Pfam" id="PF00722">
    <property type="entry name" value="Glyco_hydro_16"/>
    <property type="match status" value="1"/>
</dbReference>
<dbReference type="Proteomes" id="UP000887104">
    <property type="component" value="Unassembled WGS sequence"/>
</dbReference>
<dbReference type="EMBL" id="BPEY01000117">
    <property type="protein sequence ID" value="GIU51459.1"/>
    <property type="molecule type" value="Genomic_DNA"/>
</dbReference>
<dbReference type="RefSeq" id="WP_220783085.1">
    <property type="nucleotide sequence ID" value="NZ_BPEY01000117.1"/>
</dbReference>
<dbReference type="PROSITE" id="PS51257">
    <property type="entry name" value="PROKAR_LIPOPROTEIN"/>
    <property type="match status" value="1"/>
</dbReference>
<feature type="domain" description="GH16" evidence="2">
    <location>
        <begin position="36"/>
        <end position="325"/>
    </location>
</feature>
<gene>
    <name evidence="3" type="ORF">TUM4438_41170</name>
</gene>